<evidence type="ECO:0000256" key="4">
    <source>
        <dbReference type="ARBA" id="ARBA00022679"/>
    </source>
</evidence>
<dbReference type="InterPro" id="IPR006369">
    <property type="entry name" value="Protohaem_IX_farnesylTrfase"/>
</dbReference>
<feature type="transmembrane region" description="Helical" evidence="11">
    <location>
        <begin position="56"/>
        <end position="77"/>
    </location>
</feature>
<dbReference type="PANTHER" id="PTHR43448:SF7">
    <property type="entry name" value="4-HYDROXYBENZOATE SOLANESYLTRANSFERASE"/>
    <property type="match status" value="1"/>
</dbReference>
<comment type="subcellular location">
    <subcellularLocation>
        <location evidence="1">Cell membrane</location>
        <topology evidence="1">Multi-pass membrane protein</topology>
    </subcellularLocation>
</comment>
<dbReference type="EMBL" id="BART01005994">
    <property type="protein sequence ID" value="GAG56146.1"/>
    <property type="molecule type" value="Genomic_DNA"/>
</dbReference>
<keyword evidence="7" id="KW-0350">Heme biosynthesis</keyword>
<evidence type="ECO:0000256" key="1">
    <source>
        <dbReference type="ARBA" id="ARBA00004651"/>
    </source>
</evidence>
<comment type="caution">
    <text evidence="12">The sequence shown here is derived from an EMBL/GenBank/DDBJ whole genome shotgun (WGS) entry which is preliminary data.</text>
</comment>
<name>X1A7G8_9ZZZZ</name>
<dbReference type="GO" id="GO:0005886">
    <property type="term" value="C:plasma membrane"/>
    <property type="evidence" value="ECO:0007669"/>
    <property type="project" value="UniProtKB-SubCell"/>
</dbReference>
<evidence type="ECO:0000256" key="8">
    <source>
        <dbReference type="ARBA" id="ARBA00023136"/>
    </source>
</evidence>
<keyword evidence="4" id="KW-0808">Transferase</keyword>
<dbReference type="PANTHER" id="PTHR43448">
    <property type="entry name" value="PROTOHEME IX FARNESYLTRANSFERASE, MITOCHONDRIAL"/>
    <property type="match status" value="1"/>
</dbReference>
<keyword evidence="6 11" id="KW-1133">Transmembrane helix</keyword>
<gene>
    <name evidence="12" type="ORF">S01H4_13627</name>
</gene>
<evidence type="ECO:0000256" key="10">
    <source>
        <dbReference type="ARBA" id="ARBA00042475"/>
    </source>
</evidence>
<feature type="transmembrane region" description="Helical" evidence="11">
    <location>
        <begin position="126"/>
        <end position="144"/>
    </location>
</feature>
<feature type="transmembrane region" description="Helical" evidence="11">
    <location>
        <begin position="30"/>
        <end position="50"/>
    </location>
</feature>
<keyword evidence="5 11" id="KW-0812">Transmembrane</keyword>
<feature type="transmembrane region" description="Helical" evidence="11">
    <location>
        <begin position="287"/>
        <end position="307"/>
    </location>
</feature>
<dbReference type="GO" id="GO:0008495">
    <property type="term" value="F:protoheme IX farnesyltransferase activity"/>
    <property type="evidence" value="ECO:0007669"/>
    <property type="project" value="InterPro"/>
</dbReference>
<feature type="transmembrane region" description="Helical" evidence="11">
    <location>
        <begin position="226"/>
        <end position="248"/>
    </location>
</feature>
<sequence>MNLPSLALSQDRTRFLPHLAAVLELTKPKIAVLELLTVWVAACVACSGIPGNWVLIVNALIGTALVAASASTLNQWLERSADAQMLRTVDRPLPSGEVSDREALLIGLITMVLGTVYLAVLVHWVTAALGLMTWVLYVCIYTPLKKRTSANTLVGAVAGALPVLMGASAVLSDGSTRGGLLLAAILFGIVFFWQFPHFMAIAWIYREDYRRAGFKMLTVTEPTGRIAGLQAVTSSAILLPLSVLPAVMMKAGPFYFFLAMALSLLQLAVATVFLFRPTDRSARRMLRMSLIYLPAVFGMLWLSPFIFPWL</sequence>
<dbReference type="AlphaFoldDB" id="X1A7G8"/>
<evidence type="ECO:0000256" key="11">
    <source>
        <dbReference type="SAM" id="Phobius"/>
    </source>
</evidence>
<evidence type="ECO:0000256" key="9">
    <source>
        <dbReference type="ARBA" id="ARBA00040810"/>
    </source>
</evidence>
<dbReference type="CDD" id="cd13957">
    <property type="entry name" value="PT_UbiA_Cox10"/>
    <property type="match status" value="1"/>
</dbReference>
<dbReference type="InterPro" id="IPR044878">
    <property type="entry name" value="UbiA_sf"/>
</dbReference>
<organism evidence="12">
    <name type="scientific">marine sediment metagenome</name>
    <dbReference type="NCBI Taxonomy" id="412755"/>
    <lineage>
        <taxon>unclassified sequences</taxon>
        <taxon>metagenomes</taxon>
        <taxon>ecological metagenomes</taxon>
    </lineage>
</organism>
<evidence type="ECO:0000256" key="7">
    <source>
        <dbReference type="ARBA" id="ARBA00023133"/>
    </source>
</evidence>
<evidence type="ECO:0000256" key="6">
    <source>
        <dbReference type="ARBA" id="ARBA00022989"/>
    </source>
</evidence>
<feature type="transmembrane region" description="Helical" evidence="11">
    <location>
        <begin position="254"/>
        <end position="275"/>
    </location>
</feature>
<evidence type="ECO:0000256" key="5">
    <source>
        <dbReference type="ARBA" id="ARBA00022692"/>
    </source>
</evidence>
<evidence type="ECO:0000256" key="3">
    <source>
        <dbReference type="ARBA" id="ARBA00022475"/>
    </source>
</evidence>
<accession>X1A7G8</accession>
<dbReference type="HAMAP" id="MF_00154">
    <property type="entry name" value="CyoE_CtaB"/>
    <property type="match status" value="1"/>
</dbReference>
<dbReference type="GO" id="GO:0006783">
    <property type="term" value="P:heme biosynthetic process"/>
    <property type="evidence" value="ECO:0007669"/>
    <property type="project" value="UniProtKB-KW"/>
</dbReference>
<reference evidence="12" key="1">
    <citation type="journal article" date="2014" name="Front. Microbiol.">
        <title>High frequency of phylogenetically diverse reductive dehalogenase-homologous genes in deep subseafloor sedimentary metagenomes.</title>
        <authorList>
            <person name="Kawai M."/>
            <person name="Futagami T."/>
            <person name="Toyoda A."/>
            <person name="Takaki Y."/>
            <person name="Nishi S."/>
            <person name="Hori S."/>
            <person name="Arai W."/>
            <person name="Tsubouchi T."/>
            <person name="Morono Y."/>
            <person name="Uchiyama I."/>
            <person name="Ito T."/>
            <person name="Fujiyama A."/>
            <person name="Inagaki F."/>
            <person name="Takami H."/>
        </authorList>
    </citation>
    <scope>NUCLEOTIDE SEQUENCE</scope>
    <source>
        <strain evidence="12">Expedition CK06-06</strain>
    </source>
</reference>
<feature type="transmembrane region" description="Helical" evidence="11">
    <location>
        <begin position="178"/>
        <end position="205"/>
    </location>
</feature>
<dbReference type="NCBIfam" id="TIGR01473">
    <property type="entry name" value="cyoE_ctaB"/>
    <property type="match status" value="1"/>
</dbReference>
<dbReference type="Pfam" id="PF01040">
    <property type="entry name" value="UbiA"/>
    <property type="match status" value="1"/>
</dbReference>
<keyword evidence="8 11" id="KW-0472">Membrane</keyword>
<comment type="pathway">
    <text evidence="2">Porphyrin-containing compound metabolism; heme O biosynthesis; heme O from protoheme: step 1/1.</text>
</comment>
<dbReference type="Gene3D" id="1.10.357.140">
    <property type="entry name" value="UbiA prenyltransferase"/>
    <property type="match status" value="1"/>
</dbReference>
<feature type="transmembrane region" description="Helical" evidence="11">
    <location>
        <begin position="151"/>
        <end position="172"/>
    </location>
</feature>
<evidence type="ECO:0000256" key="2">
    <source>
        <dbReference type="ARBA" id="ARBA00004919"/>
    </source>
</evidence>
<evidence type="ECO:0000313" key="12">
    <source>
        <dbReference type="EMBL" id="GAG56146.1"/>
    </source>
</evidence>
<proteinExistence type="inferred from homology"/>
<keyword evidence="3" id="KW-1003">Cell membrane</keyword>
<protein>
    <recommendedName>
        <fullName evidence="9">Protoheme IX farnesyltransferase</fullName>
    </recommendedName>
    <alternativeName>
        <fullName evidence="10">Heme B farnesyltransferase</fullName>
    </alternativeName>
</protein>
<dbReference type="InterPro" id="IPR000537">
    <property type="entry name" value="UbiA_prenyltransferase"/>
</dbReference>